<dbReference type="SUPFAM" id="SSF52540">
    <property type="entry name" value="P-loop containing nucleoside triphosphate hydrolases"/>
    <property type="match status" value="1"/>
</dbReference>
<dbReference type="PANTHER" id="PTHR22683">
    <property type="entry name" value="SPORULATION PROTEIN RELATED"/>
    <property type="match status" value="1"/>
</dbReference>
<keyword evidence="6" id="KW-0812">Transmembrane</keyword>
<feature type="transmembrane region" description="Helical" evidence="6">
    <location>
        <begin position="12"/>
        <end position="31"/>
    </location>
</feature>
<dbReference type="Pfam" id="PF17854">
    <property type="entry name" value="FtsK_alpha"/>
    <property type="match status" value="1"/>
</dbReference>
<reference evidence="8 9" key="1">
    <citation type="journal article" date="2016" name="Nat. Commun.">
        <title>Thousands of microbial genomes shed light on interconnected biogeochemical processes in an aquifer system.</title>
        <authorList>
            <person name="Anantharaman K."/>
            <person name="Brown C.T."/>
            <person name="Hug L.A."/>
            <person name="Sharon I."/>
            <person name="Castelle C.J."/>
            <person name="Probst A.J."/>
            <person name="Thomas B.C."/>
            <person name="Singh A."/>
            <person name="Wilkins M.J."/>
            <person name="Karaoz U."/>
            <person name="Brodie E.L."/>
            <person name="Williams K.H."/>
            <person name="Hubbard S.S."/>
            <person name="Banfield J.F."/>
        </authorList>
    </citation>
    <scope>NUCLEOTIDE SEQUENCE [LARGE SCALE GENOMIC DNA]</scope>
</reference>
<feature type="domain" description="FtsK" evidence="7">
    <location>
        <begin position="366"/>
        <end position="556"/>
    </location>
</feature>
<gene>
    <name evidence="8" type="ORF">A3D59_00500</name>
</gene>
<evidence type="ECO:0000256" key="6">
    <source>
        <dbReference type="SAM" id="Phobius"/>
    </source>
</evidence>
<accession>A0A1G2R9A5</accession>
<keyword evidence="3 5" id="KW-0067">ATP-binding</keyword>
<evidence type="ECO:0000259" key="7">
    <source>
        <dbReference type="PROSITE" id="PS50901"/>
    </source>
</evidence>
<protein>
    <recommendedName>
        <fullName evidence="7">FtsK domain-containing protein</fullName>
    </recommendedName>
</protein>
<feature type="transmembrane region" description="Helical" evidence="6">
    <location>
        <begin position="37"/>
        <end position="65"/>
    </location>
</feature>
<feature type="transmembrane region" description="Helical" evidence="6">
    <location>
        <begin position="72"/>
        <end position="96"/>
    </location>
</feature>
<dbReference type="CDD" id="cd01127">
    <property type="entry name" value="TrwB_TraG_TraD_VirD4"/>
    <property type="match status" value="1"/>
</dbReference>
<proteinExistence type="inferred from homology"/>
<keyword evidence="2 5" id="KW-0547">Nucleotide-binding</keyword>
<dbReference type="AlphaFoldDB" id="A0A1G2R9A5"/>
<keyword evidence="4" id="KW-0238">DNA-binding</keyword>
<dbReference type="InterPro" id="IPR018541">
    <property type="entry name" value="Ftsk_gamma"/>
</dbReference>
<dbReference type="GO" id="GO:0005524">
    <property type="term" value="F:ATP binding"/>
    <property type="evidence" value="ECO:0007669"/>
    <property type="project" value="UniProtKB-UniRule"/>
</dbReference>
<dbReference type="InterPro" id="IPR002543">
    <property type="entry name" value="FtsK_dom"/>
</dbReference>
<dbReference type="SUPFAM" id="SSF46785">
    <property type="entry name" value="Winged helix' DNA-binding domain"/>
    <property type="match status" value="1"/>
</dbReference>
<evidence type="ECO:0000256" key="5">
    <source>
        <dbReference type="PROSITE-ProRule" id="PRU00289"/>
    </source>
</evidence>
<dbReference type="EMBL" id="MHTX01000004">
    <property type="protein sequence ID" value="OHA68939.1"/>
    <property type="molecule type" value="Genomic_DNA"/>
</dbReference>
<feature type="binding site" evidence="5">
    <location>
        <begin position="383"/>
        <end position="390"/>
    </location>
    <ligand>
        <name>ATP</name>
        <dbReference type="ChEBI" id="CHEBI:30616"/>
    </ligand>
</feature>
<evidence type="ECO:0000256" key="2">
    <source>
        <dbReference type="ARBA" id="ARBA00022741"/>
    </source>
</evidence>
<evidence type="ECO:0000313" key="8">
    <source>
        <dbReference type="EMBL" id="OHA68939.1"/>
    </source>
</evidence>
<dbReference type="InterPro" id="IPR036390">
    <property type="entry name" value="WH_DNA-bd_sf"/>
</dbReference>
<evidence type="ECO:0000256" key="3">
    <source>
        <dbReference type="ARBA" id="ARBA00022840"/>
    </source>
</evidence>
<evidence type="ECO:0000256" key="4">
    <source>
        <dbReference type="ARBA" id="ARBA00023125"/>
    </source>
</evidence>
<sequence length="722" mass="78803">MVIPEEIRRVVWATLLFLTAFIVLLAFFKLAGVAGEIFMAAMTFLLGRTVFVLPLLLVLGGITVFTTAKKHFLFPTFLAILLALLGADGLLGTLAAHNQRPAGEMGGWMGYLLSWLPLNFFGIWVSLAIFAAMIALGVVIVWQLARKIKPPEDEEGEEKTPVFKKIFVPQFKIKTLDAEGERADGSTPISVLTPSPNSSLDRLKAGFKVKPTDKGLSGGDDIFLRKASQDSACKLPPLDLLESDHGQAQSGDIKVNSAIIKRTLENFDIPVEISEVSVGPTVTQYAVKPAEGIKLSKIVGLSNDLALALAAHPVRIEAPIPGRSLVGIEIPNRVRAQVRLRNLLENSLFQQSQSHLAFALGRDVAGNPLYADLARMPHLLLAGSTGTGKTIGLNAIVASLLYQNTPDTMRLILVDPKRVEFPVYNDLPHLLTPVIYDAQKTVSALKWLVSEMERRFGVLSGARTRDVLSYNQLMIKEQGEIMPYIILIVDELADLMAAKGREIEAGVVRLAQMARAVGIHLILATQRPSVEVITGLIKANITSRMAFQVASQVDSRTILDISGAEKLLGLGDMLFMSAEISKPKRIQGAYVTEKEVRKVVKFIASQAKEGEEETDGPKEKLAEDLEKTLESSVHFSENGDYFGGDDPLYGEAKKLIIETRKASASFLQRRLRVGYARAARLIDMLEEKGVVGPGEGAKPRDVLYGVDGAAEVVENEEGWKKI</sequence>
<dbReference type="InterPro" id="IPR041027">
    <property type="entry name" value="FtsK_alpha"/>
</dbReference>
<dbReference type="InterPro" id="IPR036388">
    <property type="entry name" value="WH-like_DNA-bd_sf"/>
</dbReference>
<comment type="similarity">
    <text evidence="1">Belongs to the FtsK/SpoIIIE/SftA family.</text>
</comment>
<organism evidence="8 9">
    <name type="scientific">Candidatus Wildermuthbacteria bacterium RIFCSPHIGHO2_02_FULL_47_17</name>
    <dbReference type="NCBI Taxonomy" id="1802452"/>
    <lineage>
        <taxon>Bacteria</taxon>
        <taxon>Candidatus Wildermuthiibacteriota</taxon>
    </lineage>
</organism>
<dbReference type="Gene3D" id="3.30.980.40">
    <property type="match status" value="1"/>
</dbReference>
<dbReference type="Pfam" id="PF09397">
    <property type="entry name" value="FtsK_gamma"/>
    <property type="match status" value="1"/>
</dbReference>
<feature type="transmembrane region" description="Helical" evidence="6">
    <location>
        <begin position="116"/>
        <end position="142"/>
    </location>
</feature>
<dbReference type="InterPro" id="IPR027417">
    <property type="entry name" value="P-loop_NTPase"/>
</dbReference>
<dbReference type="PROSITE" id="PS50901">
    <property type="entry name" value="FTSK"/>
    <property type="match status" value="1"/>
</dbReference>
<dbReference type="Gene3D" id="1.10.10.10">
    <property type="entry name" value="Winged helix-like DNA-binding domain superfamily/Winged helix DNA-binding domain"/>
    <property type="match status" value="1"/>
</dbReference>
<evidence type="ECO:0000313" key="9">
    <source>
        <dbReference type="Proteomes" id="UP000179258"/>
    </source>
</evidence>
<dbReference type="Proteomes" id="UP000179258">
    <property type="component" value="Unassembled WGS sequence"/>
</dbReference>
<dbReference type="PANTHER" id="PTHR22683:SF41">
    <property type="entry name" value="DNA TRANSLOCASE FTSK"/>
    <property type="match status" value="1"/>
</dbReference>
<dbReference type="Gene3D" id="3.40.50.300">
    <property type="entry name" value="P-loop containing nucleotide triphosphate hydrolases"/>
    <property type="match status" value="1"/>
</dbReference>
<keyword evidence="6" id="KW-1133">Transmembrane helix</keyword>
<dbReference type="SMART" id="SM00843">
    <property type="entry name" value="Ftsk_gamma"/>
    <property type="match status" value="1"/>
</dbReference>
<evidence type="ECO:0000256" key="1">
    <source>
        <dbReference type="ARBA" id="ARBA00006474"/>
    </source>
</evidence>
<dbReference type="InterPro" id="IPR050206">
    <property type="entry name" value="FtsK/SpoIIIE/SftA"/>
</dbReference>
<dbReference type="Pfam" id="PF01580">
    <property type="entry name" value="FtsK_SpoIIIE"/>
    <property type="match status" value="1"/>
</dbReference>
<dbReference type="GO" id="GO:0003677">
    <property type="term" value="F:DNA binding"/>
    <property type="evidence" value="ECO:0007669"/>
    <property type="project" value="UniProtKB-KW"/>
</dbReference>
<keyword evidence="6" id="KW-0472">Membrane</keyword>
<name>A0A1G2R9A5_9BACT</name>
<comment type="caution">
    <text evidence="8">The sequence shown here is derived from an EMBL/GenBank/DDBJ whole genome shotgun (WGS) entry which is preliminary data.</text>
</comment>